<organism evidence="1 2">
    <name type="scientific">Hypoxylon rubiginosum</name>
    <dbReference type="NCBI Taxonomy" id="110542"/>
    <lineage>
        <taxon>Eukaryota</taxon>
        <taxon>Fungi</taxon>
        <taxon>Dikarya</taxon>
        <taxon>Ascomycota</taxon>
        <taxon>Pezizomycotina</taxon>
        <taxon>Sordariomycetes</taxon>
        <taxon>Xylariomycetidae</taxon>
        <taxon>Xylariales</taxon>
        <taxon>Hypoxylaceae</taxon>
        <taxon>Hypoxylon</taxon>
    </lineage>
</organism>
<sequence>MVLPVALLALVAEHRVSFFLKSTCPGRRTTNASSTQTPVMSMSITSPKIKSRFHSPFLTTRVRARTSLWVCFLH</sequence>
<proteinExistence type="predicted"/>
<dbReference type="EMBL" id="MU393429">
    <property type="protein sequence ID" value="KAI4869550.1"/>
    <property type="molecule type" value="Genomic_DNA"/>
</dbReference>
<reference evidence="1 2" key="1">
    <citation type="journal article" date="2022" name="New Phytol.">
        <title>Ecological generalism drives hyperdiversity of secondary metabolite gene clusters in xylarialean endophytes.</title>
        <authorList>
            <person name="Franco M.E.E."/>
            <person name="Wisecaver J.H."/>
            <person name="Arnold A.E."/>
            <person name="Ju Y.M."/>
            <person name="Slot J.C."/>
            <person name="Ahrendt S."/>
            <person name="Moore L.P."/>
            <person name="Eastman K.E."/>
            <person name="Scott K."/>
            <person name="Konkel Z."/>
            <person name="Mondo S.J."/>
            <person name="Kuo A."/>
            <person name="Hayes R.D."/>
            <person name="Haridas S."/>
            <person name="Andreopoulos B."/>
            <person name="Riley R."/>
            <person name="LaButti K."/>
            <person name="Pangilinan J."/>
            <person name="Lipzen A."/>
            <person name="Amirebrahimi M."/>
            <person name="Yan J."/>
            <person name="Adam C."/>
            <person name="Keymanesh K."/>
            <person name="Ng V."/>
            <person name="Louie K."/>
            <person name="Northen T."/>
            <person name="Drula E."/>
            <person name="Henrissat B."/>
            <person name="Hsieh H.M."/>
            <person name="Youens-Clark K."/>
            <person name="Lutzoni F."/>
            <person name="Miadlikowska J."/>
            <person name="Eastwood D.C."/>
            <person name="Hamelin R.C."/>
            <person name="Grigoriev I.V."/>
            <person name="U'Ren J.M."/>
        </authorList>
    </citation>
    <scope>NUCLEOTIDE SEQUENCE [LARGE SCALE GENOMIC DNA]</scope>
    <source>
        <strain evidence="1 2">CBS 119005</strain>
    </source>
</reference>
<evidence type="ECO:0000313" key="1">
    <source>
        <dbReference type="EMBL" id="KAI4869550.1"/>
    </source>
</evidence>
<protein>
    <submittedName>
        <fullName evidence="1">Uncharacterized protein</fullName>
    </submittedName>
</protein>
<name>A0ACB9ZEA6_9PEZI</name>
<dbReference type="Proteomes" id="UP001497700">
    <property type="component" value="Unassembled WGS sequence"/>
</dbReference>
<evidence type="ECO:0000313" key="2">
    <source>
        <dbReference type="Proteomes" id="UP001497700"/>
    </source>
</evidence>
<accession>A0ACB9ZEA6</accession>
<gene>
    <name evidence="1" type="ORF">F4820DRAFT_382018</name>
</gene>
<comment type="caution">
    <text evidence="1">The sequence shown here is derived from an EMBL/GenBank/DDBJ whole genome shotgun (WGS) entry which is preliminary data.</text>
</comment>
<keyword evidence="2" id="KW-1185">Reference proteome</keyword>